<dbReference type="Proteomes" id="UP001642360">
    <property type="component" value="Unassembled WGS sequence"/>
</dbReference>
<proteinExistence type="predicted"/>
<comment type="caution">
    <text evidence="2">The sequence shown here is derived from an EMBL/GenBank/DDBJ whole genome shotgun (WGS) entry which is preliminary data.</text>
</comment>
<reference evidence="2 3" key="1">
    <citation type="submission" date="2024-02" db="EMBL/GenBank/DDBJ databases">
        <authorList>
            <person name="Vignale AGUSTIN F."/>
            <person name="Sosa J E."/>
            <person name="Modenutti C."/>
        </authorList>
    </citation>
    <scope>NUCLEOTIDE SEQUENCE [LARGE SCALE GENOMIC DNA]</scope>
</reference>
<accession>A0ABC8TV28</accession>
<evidence type="ECO:0000256" key="1">
    <source>
        <dbReference type="SAM" id="MobiDB-lite"/>
    </source>
</evidence>
<evidence type="ECO:0000313" key="3">
    <source>
        <dbReference type="Proteomes" id="UP001642360"/>
    </source>
</evidence>
<feature type="region of interest" description="Disordered" evidence="1">
    <location>
        <begin position="1"/>
        <end position="38"/>
    </location>
</feature>
<name>A0ABC8TV28_9AQUA</name>
<dbReference type="AlphaFoldDB" id="A0ABC8TV28"/>
<dbReference type="EMBL" id="CAUOFW020006168">
    <property type="protein sequence ID" value="CAK9173348.1"/>
    <property type="molecule type" value="Genomic_DNA"/>
</dbReference>
<gene>
    <name evidence="2" type="ORF">ILEXP_LOCUS43081</name>
</gene>
<sequence>MAALSPALSNNSTDTPKPTNTTAAASTPPSTNASKNLRGLNKPKCIQCGNVARSSFTFEIENWPFKYFAPIDVPSKNLIILRAKQLLYLDLLSFLLATKISGNPYEDESQLLNIERSETVEISGGFCCILSIQLDWRAVALLMKILKGNSTFPDKAPSSNSSLFHQQSIEVSPSGNSLRVASLRQLSNNFAQFNNLQTPLRSRKPLTRKDAAVINEWRFLKLKEFKESNIEVGNKAFDSYMHNISLLEEVFSVNSTLVMHTEDGSSTENANSNVEDRNNMGIEGLKLKLRSNPIRTENFRKRMQYIIDQGLRKVRKFDSSDGDSGLNEQDELVNRPKKIKSWRAERASVMNDLIDKLNKARNEEDLKACLEMKSQLYNQHTNTSQVDSEDIEASKQQNTRTDLSSKQQSVYSPQKWFSTSTINQDVLHQIDAQFSSLEEIEDL</sequence>
<feature type="compositionally biased region" description="Polar residues" evidence="1">
    <location>
        <begin position="394"/>
        <end position="408"/>
    </location>
</feature>
<evidence type="ECO:0000313" key="2">
    <source>
        <dbReference type="EMBL" id="CAK9173348.1"/>
    </source>
</evidence>
<feature type="region of interest" description="Disordered" evidence="1">
    <location>
        <begin position="381"/>
        <end position="408"/>
    </location>
</feature>
<feature type="compositionally biased region" description="Low complexity" evidence="1">
    <location>
        <begin position="9"/>
        <end position="33"/>
    </location>
</feature>
<dbReference type="PANTHER" id="PTHR35696">
    <property type="entry name" value="ELECTRON CARRIER/IRON ION-BINDING PROTEIN"/>
    <property type="match status" value="1"/>
</dbReference>
<dbReference type="PANTHER" id="PTHR35696:SF1">
    <property type="entry name" value="ELECTRON CARRIER_IRON ION-BINDING PROTEIN"/>
    <property type="match status" value="1"/>
</dbReference>
<protein>
    <submittedName>
        <fullName evidence="2">Uncharacterized protein</fullName>
    </submittedName>
</protein>
<organism evidence="2 3">
    <name type="scientific">Ilex paraguariensis</name>
    <name type="common">yerba mate</name>
    <dbReference type="NCBI Taxonomy" id="185542"/>
    <lineage>
        <taxon>Eukaryota</taxon>
        <taxon>Viridiplantae</taxon>
        <taxon>Streptophyta</taxon>
        <taxon>Embryophyta</taxon>
        <taxon>Tracheophyta</taxon>
        <taxon>Spermatophyta</taxon>
        <taxon>Magnoliopsida</taxon>
        <taxon>eudicotyledons</taxon>
        <taxon>Gunneridae</taxon>
        <taxon>Pentapetalae</taxon>
        <taxon>asterids</taxon>
        <taxon>campanulids</taxon>
        <taxon>Aquifoliales</taxon>
        <taxon>Aquifoliaceae</taxon>
        <taxon>Ilex</taxon>
    </lineage>
</organism>
<keyword evidence="3" id="KW-1185">Reference proteome</keyword>